<feature type="region of interest" description="Disordered" evidence="3">
    <location>
        <begin position="279"/>
        <end position="347"/>
    </location>
</feature>
<feature type="domain" description="Centromere protein J C-terminal" evidence="4">
    <location>
        <begin position="733"/>
        <end position="761"/>
    </location>
</feature>
<protein>
    <recommendedName>
        <fullName evidence="4">Centromere protein J C-terminal domain-containing protein</fullName>
    </recommendedName>
</protein>
<proteinExistence type="inferred from homology"/>
<evidence type="ECO:0000256" key="1">
    <source>
        <dbReference type="ARBA" id="ARBA00005627"/>
    </source>
</evidence>
<dbReference type="Ensembl" id="ENSPKIT00000016843.1">
    <property type="protein sequence ID" value="ENSPKIP00000035903.1"/>
    <property type="gene ID" value="ENSPKIG00000014672.1"/>
</dbReference>
<reference evidence="5" key="1">
    <citation type="submission" date="2025-08" db="UniProtKB">
        <authorList>
            <consortium name="Ensembl"/>
        </authorList>
    </citation>
    <scope>IDENTIFICATION</scope>
</reference>
<feature type="domain" description="Centromere protein J C-terminal" evidence="4">
    <location>
        <begin position="769"/>
        <end position="803"/>
    </location>
</feature>
<feature type="region of interest" description="Disordered" evidence="3">
    <location>
        <begin position="508"/>
        <end position="606"/>
    </location>
</feature>
<dbReference type="InterPro" id="IPR047002">
    <property type="entry name" value="Tcp10_C_sf"/>
</dbReference>
<dbReference type="Pfam" id="PF07202">
    <property type="entry name" value="Tcp10_C"/>
    <property type="match status" value="3"/>
</dbReference>
<evidence type="ECO:0000313" key="5">
    <source>
        <dbReference type="Ensembl" id="ENSPKIP00000035903.1"/>
    </source>
</evidence>
<feature type="coiled-coil region" evidence="2">
    <location>
        <begin position="430"/>
        <end position="457"/>
    </location>
</feature>
<organism evidence="5 6">
    <name type="scientific">Paramormyrops kingsleyae</name>
    <dbReference type="NCBI Taxonomy" id="1676925"/>
    <lineage>
        <taxon>Eukaryota</taxon>
        <taxon>Metazoa</taxon>
        <taxon>Chordata</taxon>
        <taxon>Craniata</taxon>
        <taxon>Vertebrata</taxon>
        <taxon>Euteleostomi</taxon>
        <taxon>Actinopterygii</taxon>
        <taxon>Neopterygii</taxon>
        <taxon>Teleostei</taxon>
        <taxon>Osteoglossocephala</taxon>
        <taxon>Osteoglossomorpha</taxon>
        <taxon>Osteoglossiformes</taxon>
        <taxon>Mormyridae</taxon>
        <taxon>Paramormyrops</taxon>
    </lineage>
</organism>
<keyword evidence="6" id="KW-1185">Reference proteome</keyword>
<dbReference type="InterPro" id="IPR009852">
    <property type="entry name" value="CENPJ_C_dom"/>
</dbReference>
<name>A0A3B3T074_9TELE</name>
<dbReference type="STRING" id="1676925.ENSPKIP00000035903"/>
<reference evidence="5" key="2">
    <citation type="submission" date="2025-09" db="UniProtKB">
        <authorList>
            <consortium name="Ensembl"/>
        </authorList>
    </citation>
    <scope>IDENTIFICATION</scope>
</reference>
<feature type="compositionally biased region" description="Polar residues" evidence="3">
    <location>
        <begin position="580"/>
        <end position="599"/>
    </location>
</feature>
<feature type="compositionally biased region" description="Polar residues" evidence="3">
    <location>
        <begin position="279"/>
        <end position="294"/>
    </location>
</feature>
<dbReference type="PANTHER" id="PTHR10331:SF28">
    <property type="entry name" value="CENTROMERE PROTEIN J-LIKE"/>
    <property type="match status" value="1"/>
</dbReference>
<accession>A0A3B3T074</accession>
<dbReference type="GeneTree" id="ENSGT00530000063927"/>
<feature type="compositionally biased region" description="Polar residues" evidence="3">
    <location>
        <begin position="619"/>
        <end position="638"/>
    </location>
</feature>
<dbReference type="InterPro" id="IPR026581">
    <property type="entry name" value="TCP10L/CENPJ"/>
</dbReference>
<dbReference type="GO" id="GO:0015631">
    <property type="term" value="F:tubulin binding"/>
    <property type="evidence" value="ECO:0007669"/>
    <property type="project" value="TreeGrafter"/>
</dbReference>
<comment type="similarity">
    <text evidence="1">Belongs to the TCP10 family.</text>
</comment>
<sequence>MEKQSFLKKGEGRLHLNKGKSCSLKTQRRASISLHSRKGSLTDHRSCFTDHQRCFTDHQSCFNDHHRCCTDYQSCFTDHQSCFNDHHRCCTDYQSCFTDHQSCFTDHHRCFTDHQSCFTDHQRCFTDHQSCFTTPTSLQVWKREKPVIDSARGSASAYTRPRGRTSTRTFRDGNFWKQRCPSERHQIQEDQKQVSVSPEPQCFKCTTLQTGRRYPFVRDKESYREIPQSTSAGAECMFKNMNGHMVRVVNGMPLSTGNGYKNSCKRSFRKGLNWTTVGAQNSVSTGASNGASSNENEHLHAPSRQGYENRWGSDSDDDDYASDALSEQDEGGTSRAEIPSPATSVLSDSSDAVQLSIQWPESVAGTLYAVSVHSGKGHALKLDKVKAEEEEAHPLFREKMSRLECERKEDLHCEQHRTSSEDGLHNQIPASSLDNELQELKHEMRALKEQLEQRESHWSLAHGHLLKQVESLLRENTKLKGKHGILEHRHLQTRRPHDGSHELNAETVERGHKEPMKEAPQGTVDRSPVSASTRSAILTSHKSPVHQRAAPTTTDSNGHLLTDRSKDHSFPFTGKMTLIPESTDQTPKSDSCEMPNSNTNRDEEHQTKIGAYPQLNETSNEQLALSTSDTASSGSQHPQLRREHTVPEREFIHSASKQDRVLEETRLRDGKTEWLYSSGRRVIAFRDGTKKEISADRRSSTVTYFNGDVKHILADEKVVYYYSSTQTTHTTYPSGLEVLQFPSKQIEKHHPDGTREIIFPDQAVKHIYPDGREKSVFPDGTVVTVARNGDKTIQFADGQREIHTAQFRRREYPDGTVKTIYTTGRQEAKYSTGRACSETTDAVTVMDKKLN</sequence>
<dbReference type="PANTHER" id="PTHR10331">
    <property type="entry name" value="T COMPLEX PROTEIN 10"/>
    <property type="match status" value="1"/>
</dbReference>
<dbReference type="GO" id="GO:0061511">
    <property type="term" value="P:centriole elongation"/>
    <property type="evidence" value="ECO:0007669"/>
    <property type="project" value="TreeGrafter"/>
</dbReference>
<keyword evidence="2" id="KW-0175">Coiled coil</keyword>
<evidence type="ECO:0000259" key="4">
    <source>
        <dbReference type="Pfam" id="PF07202"/>
    </source>
</evidence>
<evidence type="ECO:0000256" key="2">
    <source>
        <dbReference type="SAM" id="Coils"/>
    </source>
</evidence>
<feature type="compositionally biased region" description="Basic and acidic residues" evidence="3">
    <location>
        <begin position="508"/>
        <end position="517"/>
    </location>
</feature>
<dbReference type="Gene3D" id="2.60.450.20">
    <property type="match status" value="1"/>
</dbReference>
<dbReference type="Proteomes" id="UP000261540">
    <property type="component" value="Unplaced"/>
</dbReference>
<dbReference type="GO" id="GO:0005813">
    <property type="term" value="C:centrosome"/>
    <property type="evidence" value="ECO:0007669"/>
    <property type="project" value="TreeGrafter"/>
</dbReference>
<dbReference type="GO" id="GO:0005814">
    <property type="term" value="C:centriole"/>
    <property type="evidence" value="ECO:0007669"/>
    <property type="project" value="TreeGrafter"/>
</dbReference>
<feature type="compositionally biased region" description="Acidic residues" evidence="3">
    <location>
        <begin position="314"/>
        <end position="330"/>
    </location>
</feature>
<feature type="compositionally biased region" description="Polar residues" evidence="3">
    <location>
        <begin position="529"/>
        <end position="542"/>
    </location>
</feature>
<feature type="domain" description="Centromere protein J C-terminal" evidence="4">
    <location>
        <begin position="661"/>
        <end position="693"/>
    </location>
</feature>
<dbReference type="AlphaFoldDB" id="A0A3B3T074"/>
<evidence type="ECO:0000256" key="3">
    <source>
        <dbReference type="SAM" id="MobiDB-lite"/>
    </source>
</evidence>
<dbReference type="GO" id="GO:0060271">
    <property type="term" value="P:cilium assembly"/>
    <property type="evidence" value="ECO:0007669"/>
    <property type="project" value="TreeGrafter"/>
</dbReference>
<evidence type="ECO:0000313" key="6">
    <source>
        <dbReference type="Proteomes" id="UP000261540"/>
    </source>
</evidence>
<feature type="region of interest" description="Disordered" evidence="3">
    <location>
        <begin position="619"/>
        <end position="645"/>
    </location>
</feature>
<feature type="compositionally biased region" description="Polar residues" evidence="3">
    <location>
        <begin position="550"/>
        <end position="559"/>
    </location>
</feature>